<dbReference type="GO" id="GO:0005886">
    <property type="term" value="C:plasma membrane"/>
    <property type="evidence" value="ECO:0007669"/>
    <property type="project" value="UniProtKB-SubCell"/>
</dbReference>
<comment type="subcellular location">
    <subcellularLocation>
        <location evidence="1 5">Cell membrane</location>
        <topology evidence="1 5">Lipid-anchor</topology>
        <topology evidence="1 5">GPI-anchor</topology>
    </subcellularLocation>
</comment>
<dbReference type="GeneID" id="54489621"/>
<feature type="region of interest" description="Disordered" evidence="6">
    <location>
        <begin position="413"/>
        <end position="450"/>
    </location>
</feature>
<evidence type="ECO:0000256" key="7">
    <source>
        <dbReference type="SAM" id="SignalP"/>
    </source>
</evidence>
<keyword evidence="5" id="KW-0808">Transferase</keyword>
<keyword evidence="3 7" id="KW-0732">Signal</keyword>
<gene>
    <name evidence="8" type="ORF">EJ05DRAFT_514935</name>
</gene>
<comment type="similarity">
    <text evidence="2 5">Belongs to the glycosyl hydrolase 72 family.</text>
</comment>
<evidence type="ECO:0000256" key="6">
    <source>
        <dbReference type="SAM" id="MobiDB-lite"/>
    </source>
</evidence>
<dbReference type="GO" id="GO:0042124">
    <property type="term" value="F:1,3-beta-glucanosyltransferase activity"/>
    <property type="evidence" value="ECO:0007669"/>
    <property type="project" value="TreeGrafter"/>
</dbReference>
<evidence type="ECO:0000256" key="2">
    <source>
        <dbReference type="ARBA" id="ARBA00007528"/>
    </source>
</evidence>
<name>A0A6A6VUK1_9PEZI</name>
<feature type="chain" id="PRO_5025597662" description="1,3-beta-glucanosyltransferase" evidence="7">
    <location>
        <begin position="16"/>
        <end position="473"/>
    </location>
</feature>
<evidence type="ECO:0000256" key="5">
    <source>
        <dbReference type="RuleBase" id="RU361209"/>
    </source>
</evidence>
<dbReference type="EC" id="2.4.1.-" evidence="5"/>
<proteinExistence type="inferred from homology"/>
<feature type="region of interest" description="Disordered" evidence="6">
    <location>
        <begin position="338"/>
        <end position="388"/>
    </location>
</feature>
<keyword evidence="5" id="KW-0336">GPI-anchor</keyword>
<dbReference type="PANTHER" id="PTHR31468">
    <property type="entry name" value="1,3-BETA-GLUCANOSYLTRANSFERASE GAS1"/>
    <property type="match status" value="1"/>
</dbReference>
<keyword evidence="5" id="KW-0449">Lipoprotein</keyword>
<keyword evidence="4" id="KW-0325">Glycoprotein</keyword>
<evidence type="ECO:0000313" key="8">
    <source>
        <dbReference type="EMBL" id="KAF2753466.1"/>
    </source>
</evidence>
<evidence type="ECO:0000313" key="9">
    <source>
        <dbReference type="Proteomes" id="UP000799437"/>
    </source>
</evidence>
<accession>A0A6A6VUK1</accession>
<dbReference type="Gene3D" id="3.20.20.80">
    <property type="entry name" value="Glycosidases"/>
    <property type="match status" value="1"/>
</dbReference>
<dbReference type="PANTHER" id="PTHR31468:SF8">
    <property type="entry name" value="1,3-BETA-GLUCANOSYLTRANSFERASE GAS2"/>
    <property type="match status" value="1"/>
</dbReference>
<organism evidence="8 9">
    <name type="scientific">Pseudovirgaria hyperparasitica</name>
    <dbReference type="NCBI Taxonomy" id="470096"/>
    <lineage>
        <taxon>Eukaryota</taxon>
        <taxon>Fungi</taxon>
        <taxon>Dikarya</taxon>
        <taxon>Ascomycota</taxon>
        <taxon>Pezizomycotina</taxon>
        <taxon>Dothideomycetes</taxon>
        <taxon>Dothideomycetes incertae sedis</taxon>
        <taxon>Acrospermales</taxon>
        <taxon>Acrospermaceae</taxon>
        <taxon>Pseudovirgaria</taxon>
    </lineage>
</organism>
<reference evidence="8" key="1">
    <citation type="journal article" date="2020" name="Stud. Mycol.">
        <title>101 Dothideomycetes genomes: a test case for predicting lifestyles and emergence of pathogens.</title>
        <authorList>
            <person name="Haridas S."/>
            <person name="Albert R."/>
            <person name="Binder M."/>
            <person name="Bloem J."/>
            <person name="Labutti K."/>
            <person name="Salamov A."/>
            <person name="Andreopoulos B."/>
            <person name="Baker S."/>
            <person name="Barry K."/>
            <person name="Bills G."/>
            <person name="Bluhm B."/>
            <person name="Cannon C."/>
            <person name="Castanera R."/>
            <person name="Culley D."/>
            <person name="Daum C."/>
            <person name="Ezra D."/>
            <person name="Gonzalez J."/>
            <person name="Henrissat B."/>
            <person name="Kuo A."/>
            <person name="Liang C."/>
            <person name="Lipzen A."/>
            <person name="Lutzoni F."/>
            <person name="Magnuson J."/>
            <person name="Mondo S."/>
            <person name="Nolan M."/>
            <person name="Ohm R."/>
            <person name="Pangilinan J."/>
            <person name="Park H.-J."/>
            <person name="Ramirez L."/>
            <person name="Alfaro M."/>
            <person name="Sun H."/>
            <person name="Tritt A."/>
            <person name="Yoshinaga Y."/>
            <person name="Zwiers L.-H."/>
            <person name="Turgeon B."/>
            <person name="Goodwin S."/>
            <person name="Spatafora J."/>
            <person name="Crous P."/>
            <person name="Grigoriev I."/>
        </authorList>
    </citation>
    <scope>NUCLEOTIDE SEQUENCE</scope>
    <source>
        <strain evidence="8">CBS 121739</strain>
    </source>
</reference>
<keyword evidence="9" id="KW-1185">Reference proteome</keyword>
<evidence type="ECO:0000256" key="1">
    <source>
        <dbReference type="ARBA" id="ARBA00004609"/>
    </source>
</evidence>
<keyword evidence="5" id="KW-0472">Membrane</keyword>
<dbReference type="InterPro" id="IPR017853">
    <property type="entry name" value="GH"/>
</dbReference>
<protein>
    <recommendedName>
        <fullName evidence="5">1,3-beta-glucanosyltransferase</fullName>
        <ecNumber evidence="5">2.4.1.-</ecNumber>
    </recommendedName>
</protein>
<sequence length="473" mass="50693">MLSLILLAAAATVNAIPTITTKGSKFFTSDGDQYFLKGIAYQLVPDDPLIDNTQCSLDAALMKDIGANAIRVYHVDPSGNHDDCMRTFADAGIYLWLDLDTFDTQIEQTAPRWNTTQKEAFQDVLDAFIQYDNLGGVFVGNEVLTTGTGSVAAPYVKAAARDLKAYRNSKNYRKVPIGYSAADIASLRPMLQNYLVCGDNADESLDFFALNAYEWCGDATYETSGYEILNDMVKDFPVPIYFSETGCIVPKPRTFDDQAAILGDKMNQYWSGAIIYEWIMEANDYGLISYGAKVDPASNNAPPDGFPRSGTPTPLSPDFPNLSRHWATLNPTGIKESAYSPSLTAPPCPASTAGTWEIDGDVDLPSVGQVYAPTSTSGRSSPSASMHRSFSSSTALDTASVISPSTAFASASVSASANPNDQGNFNAESGNTGAEPSASETQTGGGVAATSGNEVRNMAISLITITMGLFWWM</sequence>
<dbReference type="InterPro" id="IPR004886">
    <property type="entry name" value="Glucanosyltransferase"/>
</dbReference>
<evidence type="ECO:0000256" key="3">
    <source>
        <dbReference type="ARBA" id="ARBA00022729"/>
    </source>
</evidence>
<dbReference type="GO" id="GO:0071970">
    <property type="term" value="P:fungal-type cell wall (1-&gt;3)-beta-D-glucan biosynthetic process"/>
    <property type="evidence" value="ECO:0007669"/>
    <property type="project" value="TreeGrafter"/>
</dbReference>
<feature type="signal peptide" evidence="7">
    <location>
        <begin position="1"/>
        <end position="15"/>
    </location>
</feature>
<feature type="region of interest" description="Disordered" evidence="6">
    <location>
        <begin position="299"/>
        <end position="322"/>
    </location>
</feature>
<comment type="function">
    <text evidence="5">Splits internally a 1,3-beta-glucan molecule and transfers the newly generated reducing end (the donor) to the non-reducing end of another 1,3-beta-glucan molecule (the acceptor) forming a 1,3-beta linkage, resulting in the elongation of 1,3-beta-glucan chains in the cell wall.</text>
</comment>
<dbReference type="Proteomes" id="UP000799437">
    <property type="component" value="Unassembled WGS sequence"/>
</dbReference>
<feature type="compositionally biased region" description="Polar residues" evidence="6">
    <location>
        <begin position="418"/>
        <end position="442"/>
    </location>
</feature>
<dbReference type="OrthoDB" id="421038at2759"/>
<dbReference type="GO" id="GO:0098552">
    <property type="term" value="C:side of membrane"/>
    <property type="evidence" value="ECO:0007669"/>
    <property type="project" value="UniProtKB-KW"/>
</dbReference>
<dbReference type="SUPFAM" id="SSF51445">
    <property type="entry name" value="(Trans)glycosidases"/>
    <property type="match status" value="1"/>
</dbReference>
<evidence type="ECO:0000256" key="4">
    <source>
        <dbReference type="ARBA" id="ARBA00023180"/>
    </source>
</evidence>
<dbReference type="Pfam" id="PF03198">
    <property type="entry name" value="Glyco_hydro_72"/>
    <property type="match status" value="1"/>
</dbReference>
<feature type="compositionally biased region" description="Low complexity" evidence="6">
    <location>
        <begin position="372"/>
        <end position="385"/>
    </location>
</feature>
<dbReference type="RefSeq" id="XP_033595917.1">
    <property type="nucleotide sequence ID" value="XM_033748567.1"/>
</dbReference>
<dbReference type="AlphaFoldDB" id="A0A6A6VUK1"/>
<dbReference type="GO" id="GO:0031505">
    <property type="term" value="P:fungal-type cell wall organization"/>
    <property type="evidence" value="ECO:0007669"/>
    <property type="project" value="TreeGrafter"/>
</dbReference>
<dbReference type="EMBL" id="ML996584">
    <property type="protein sequence ID" value="KAF2753466.1"/>
    <property type="molecule type" value="Genomic_DNA"/>
</dbReference>